<feature type="domain" description="HMG box" evidence="14">
    <location>
        <begin position="124"/>
        <end position="192"/>
    </location>
</feature>
<dbReference type="SUPFAM" id="SSF47095">
    <property type="entry name" value="HMG-box"/>
    <property type="match status" value="1"/>
</dbReference>
<evidence type="ECO:0000256" key="8">
    <source>
        <dbReference type="ARBA" id="ARBA00023159"/>
    </source>
</evidence>
<evidence type="ECO:0000256" key="3">
    <source>
        <dbReference type="ARBA" id="ARBA00019052"/>
    </source>
</evidence>
<comment type="function">
    <text evidence="11">Transcriptional regulator that controls a genetic switch in male development. It is necessary and sufficient for initiating male sex determination by directing the development of supporting cell precursors (pre-Sertoli cells) as Sertoli rather than granulosa cells. Involved in different aspects of gene regulation including promoter activation or repression. Binds to the DNA consensus sequence 5'-[AT]AACAA[AT]-3'. SRY HMG box recognizes DNA by partial intercalation in the minor groove and promotes DNA bending. Also involved in pre-mRNA splicing. In male adult brain involved in the maintenance of motor functions of dopaminergic neurons.</text>
</comment>
<reference evidence="15" key="2">
    <citation type="submission" date="2014-06" db="EMBL/GenBank/DDBJ databases">
        <authorList>
            <person name="Aslett M."/>
        </authorList>
    </citation>
    <scope>NUCLEOTIDE SEQUENCE</scope>
</reference>
<evidence type="ECO:0000256" key="4">
    <source>
        <dbReference type="ARBA" id="ARBA00022782"/>
    </source>
</evidence>
<dbReference type="Pfam" id="PF00505">
    <property type="entry name" value="HMG_box"/>
    <property type="match status" value="1"/>
</dbReference>
<comment type="subcellular location">
    <subcellularLocation>
        <location evidence="1">Nucleus speckle</location>
    </subcellularLocation>
</comment>
<keyword evidence="8" id="KW-0010">Activator</keyword>
<dbReference type="InterPro" id="IPR050140">
    <property type="entry name" value="SRY-related_HMG-box_TF-like"/>
</dbReference>
<keyword evidence="5" id="KW-0112">Calmodulin-binding</keyword>
<evidence type="ECO:0000313" key="16">
    <source>
        <dbReference type="Proteomes" id="UP000492820"/>
    </source>
</evidence>
<dbReference type="GO" id="GO:0001228">
    <property type="term" value="F:DNA-binding transcription activator activity, RNA polymerase II-specific"/>
    <property type="evidence" value="ECO:0007669"/>
    <property type="project" value="TreeGrafter"/>
</dbReference>
<evidence type="ECO:0000256" key="6">
    <source>
        <dbReference type="ARBA" id="ARBA00022928"/>
    </source>
</evidence>
<evidence type="ECO:0000256" key="9">
    <source>
        <dbReference type="ARBA" id="ARBA00023163"/>
    </source>
</evidence>
<evidence type="ECO:0000259" key="14">
    <source>
        <dbReference type="PROSITE" id="PS50118"/>
    </source>
</evidence>
<dbReference type="PANTHER" id="PTHR10270">
    <property type="entry name" value="SOX TRANSCRIPTION FACTOR"/>
    <property type="match status" value="1"/>
</dbReference>
<evidence type="ECO:0000256" key="12">
    <source>
        <dbReference type="PROSITE-ProRule" id="PRU00267"/>
    </source>
</evidence>
<dbReference type="GO" id="GO:0016607">
    <property type="term" value="C:nuclear speck"/>
    <property type="evidence" value="ECO:0007669"/>
    <property type="project" value="UniProtKB-SubCell"/>
</dbReference>
<evidence type="ECO:0000256" key="2">
    <source>
        <dbReference type="ARBA" id="ARBA00005998"/>
    </source>
</evidence>
<dbReference type="Gene3D" id="1.10.30.10">
    <property type="entry name" value="High mobility group box domain"/>
    <property type="match status" value="1"/>
</dbReference>
<evidence type="ECO:0000256" key="1">
    <source>
        <dbReference type="ARBA" id="ARBA00004324"/>
    </source>
</evidence>
<dbReference type="GO" id="GO:0007548">
    <property type="term" value="P:sex differentiation"/>
    <property type="evidence" value="ECO:0007669"/>
    <property type="project" value="UniProtKB-KW"/>
</dbReference>
<dbReference type="WBParaSite" id="EgrG_000437800">
    <property type="protein sequence ID" value="EgrG_000437800"/>
    <property type="gene ID" value="EgrG_000437800"/>
</dbReference>
<name>A0A068WG56_ECHGR</name>
<feature type="region of interest" description="Disordered" evidence="13">
    <location>
        <begin position="1"/>
        <end position="45"/>
    </location>
</feature>
<dbReference type="GO" id="GO:0030154">
    <property type="term" value="P:cell differentiation"/>
    <property type="evidence" value="ECO:0007669"/>
    <property type="project" value="UniProtKB-KW"/>
</dbReference>
<evidence type="ECO:0000313" key="17">
    <source>
        <dbReference type="WBParaSite" id="EgrG_000437800"/>
    </source>
</evidence>
<gene>
    <name evidence="15" type="ORF">EgrG_000437800</name>
</gene>
<dbReference type="OrthoDB" id="6247875at2759"/>
<evidence type="ECO:0000256" key="10">
    <source>
        <dbReference type="ARBA" id="ARBA00032498"/>
    </source>
</evidence>
<dbReference type="InterPro" id="IPR009071">
    <property type="entry name" value="HMG_box_dom"/>
</dbReference>
<feature type="DNA-binding region" description="HMG box" evidence="12">
    <location>
        <begin position="124"/>
        <end position="192"/>
    </location>
</feature>
<evidence type="ECO:0000256" key="11">
    <source>
        <dbReference type="ARBA" id="ARBA00045821"/>
    </source>
</evidence>
<dbReference type="AlphaFoldDB" id="A0A068WG56"/>
<keyword evidence="4" id="KW-0221">Differentiation</keyword>
<accession>A0A068WG56</accession>
<dbReference type="GO" id="GO:0000978">
    <property type="term" value="F:RNA polymerase II cis-regulatory region sequence-specific DNA binding"/>
    <property type="evidence" value="ECO:0007669"/>
    <property type="project" value="TreeGrafter"/>
</dbReference>
<keyword evidence="12" id="KW-0539">Nucleus</keyword>
<proteinExistence type="inferred from homology"/>
<sequence length="387" mass="43728">MASAQDSAERILPSRAPLMHYSPLNQNDDSKMPCKLEGPGNESKRKVKAGSASLFAYSVAEFNECSRCEKARLTGLDAWMEHLGQVHTFPSRWPSSKIDDGLMDKGHPYTSVVDSHKKRRTAGVPRPLNSFMIFAQYIRRLTLSSFPDAPNVHISQQVGRLWRNLSNDFREVYAKEARRLQSLHSLEFPDYKYQPRRRLRTLDGDEIDCHSSPLRPATNPPPSNPNIINHYFDELLQSNRPKCQLKPSPLSELGSKERPDFTDGLLDFSVLRHNPNVDTLTPLQSANGQRDAIKHQLEDSITYQPTFNYPATTDGAADRLGWLDDRSVEPFGLPTQAQALVTAPSYLQPENIFSSTEHWHQYHKEGSFGDVLPLPGIETWTFSGSTI</sequence>
<dbReference type="SMART" id="SM00398">
    <property type="entry name" value="HMG"/>
    <property type="match status" value="1"/>
</dbReference>
<dbReference type="GO" id="GO:0005516">
    <property type="term" value="F:calmodulin binding"/>
    <property type="evidence" value="ECO:0007669"/>
    <property type="project" value="UniProtKB-KW"/>
</dbReference>
<dbReference type="PANTHER" id="PTHR10270:SF161">
    <property type="entry name" value="SEX-DETERMINING REGION Y PROTEIN"/>
    <property type="match status" value="1"/>
</dbReference>
<evidence type="ECO:0000256" key="7">
    <source>
        <dbReference type="ARBA" id="ARBA00023125"/>
    </source>
</evidence>
<keyword evidence="9" id="KW-0804">Transcription</keyword>
<evidence type="ECO:0000256" key="5">
    <source>
        <dbReference type="ARBA" id="ARBA00022860"/>
    </source>
</evidence>
<reference evidence="17" key="3">
    <citation type="submission" date="2020-10" db="UniProtKB">
        <authorList>
            <consortium name="WormBaseParasite"/>
        </authorList>
    </citation>
    <scope>IDENTIFICATION</scope>
</reference>
<protein>
    <recommendedName>
        <fullName evidence="3">Sex-determining region Y protein</fullName>
    </recommendedName>
    <alternativeName>
        <fullName evidence="10">Testis-determining factor</fullName>
    </alternativeName>
</protein>
<dbReference type="EMBL" id="LK028579">
    <property type="protein sequence ID" value="CDS19093.1"/>
    <property type="molecule type" value="Genomic_DNA"/>
</dbReference>
<dbReference type="InterPro" id="IPR036910">
    <property type="entry name" value="HMG_box_dom_sf"/>
</dbReference>
<comment type="similarity">
    <text evidence="2">Belongs to the SRY family.</text>
</comment>
<reference evidence="15 16" key="1">
    <citation type="journal article" date="2013" name="Nature">
        <title>The genomes of four tapeworm species reveal adaptations to parasitism.</title>
        <authorList>
            <person name="Tsai I.J."/>
            <person name="Zarowiecki M."/>
            <person name="Holroyd N."/>
            <person name="Garciarrubio A."/>
            <person name="Sanchez-Flores A."/>
            <person name="Brooks K.L."/>
            <person name="Tracey A."/>
            <person name="Bobes R.J."/>
            <person name="Fragoso G."/>
            <person name="Sciutto E."/>
            <person name="Aslett M."/>
            <person name="Beasley H."/>
            <person name="Bennett H.M."/>
            <person name="Cai J."/>
            <person name="Camicia F."/>
            <person name="Clark R."/>
            <person name="Cucher M."/>
            <person name="De Silva N."/>
            <person name="Day T.A."/>
            <person name="Deplazes P."/>
            <person name="Estrada K."/>
            <person name="Fernandez C."/>
            <person name="Holland P.W."/>
            <person name="Hou J."/>
            <person name="Hu S."/>
            <person name="Huckvale T."/>
            <person name="Hung S.S."/>
            <person name="Kamenetzky L."/>
            <person name="Keane J.A."/>
            <person name="Kiss F."/>
            <person name="Koziol U."/>
            <person name="Lambert O."/>
            <person name="Liu K."/>
            <person name="Luo X."/>
            <person name="Luo Y."/>
            <person name="Macchiaroli N."/>
            <person name="Nichol S."/>
            <person name="Paps J."/>
            <person name="Parkinson J."/>
            <person name="Pouchkina-Stantcheva N."/>
            <person name="Riddiford N."/>
            <person name="Rosenzvit M."/>
            <person name="Salinas G."/>
            <person name="Wasmuth J.D."/>
            <person name="Zamanian M."/>
            <person name="Zheng Y."/>
            <person name="Cai X."/>
            <person name="Soberon X."/>
            <person name="Olson P.D."/>
            <person name="Laclette J.P."/>
            <person name="Brehm K."/>
            <person name="Berriman M."/>
            <person name="Garciarrubio A."/>
            <person name="Bobes R.J."/>
            <person name="Fragoso G."/>
            <person name="Sanchez-Flores A."/>
            <person name="Estrada K."/>
            <person name="Cevallos M.A."/>
            <person name="Morett E."/>
            <person name="Gonzalez V."/>
            <person name="Portillo T."/>
            <person name="Ochoa-Leyva A."/>
            <person name="Jose M.V."/>
            <person name="Sciutto E."/>
            <person name="Landa A."/>
            <person name="Jimenez L."/>
            <person name="Valdes V."/>
            <person name="Carrero J.C."/>
            <person name="Larralde C."/>
            <person name="Morales-Montor J."/>
            <person name="Limon-Lason J."/>
            <person name="Soberon X."/>
            <person name="Laclette J.P."/>
        </authorList>
    </citation>
    <scope>NUCLEOTIDE SEQUENCE [LARGE SCALE GENOMIC DNA]</scope>
</reference>
<dbReference type="PROSITE" id="PS50118">
    <property type="entry name" value="HMG_BOX_2"/>
    <property type="match status" value="1"/>
</dbReference>
<evidence type="ECO:0000313" key="15">
    <source>
        <dbReference type="EMBL" id="CDS19093.1"/>
    </source>
</evidence>
<dbReference type="Proteomes" id="UP000492820">
    <property type="component" value="Unassembled WGS sequence"/>
</dbReference>
<organism evidence="15">
    <name type="scientific">Echinococcus granulosus</name>
    <name type="common">Hydatid tapeworm</name>
    <dbReference type="NCBI Taxonomy" id="6210"/>
    <lineage>
        <taxon>Eukaryota</taxon>
        <taxon>Metazoa</taxon>
        <taxon>Spiralia</taxon>
        <taxon>Lophotrochozoa</taxon>
        <taxon>Platyhelminthes</taxon>
        <taxon>Cestoda</taxon>
        <taxon>Eucestoda</taxon>
        <taxon>Cyclophyllidea</taxon>
        <taxon>Taeniidae</taxon>
        <taxon>Echinococcus</taxon>
        <taxon>Echinococcus granulosus group</taxon>
    </lineage>
</organism>
<keyword evidence="7 12" id="KW-0238">DNA-binding</keyword>
<keyword evidence="6" id="KW-0726">Sexual differentiation</keyword>
<evidence type="ECO:0000256" key="13">
    <source>
        <dbReference type="SAM" id="MobiDB-lite"/>
    </source>
</evidence>